<dbReference type="AlphaFoldDB" id="R0IL90"/>
<dbReference type="EMBL" id="KB908670">
    <property type="protein sequence ID" value="EOA85581.1"/>
    <property type="molecule type" value="Genomic_DNA"/>
</dbReference>
<evidence type="ECO:0000313" key="1">
    <source>
        <dbReference type="EMBL" id="EOA85581.1"/>
    </source>
</evidence>
<keyword evidence="2" id="KW-1185">Reference proteome</keyword>
<dbReference type="OrthoDB" id="3695094at2759"/>
<dbReference type="Gene3D" id="3.90.245.10">
    <property type="entry name" value="Ribonucleoside hydrolase-like"/>
    <property type="match status" value="1"/>
</dbReference>
<organism evidence="1 2">
    <name type="scientific">Exserohilum turcicum (strain 28A)</name>
    <name type="common">Northern leaf blight fungus</name>
    <name type="synonym">Setosphaeria turcica</name>
    <dbReference type="NCBI Taxonomy" id="671987"/>
    <lineage>
        <taxon>Eukaryota</taxon>
        <taxon>Fungi</taxon>
        <taxon>Dikarya</taxon>
        <taxon>Ascomycota</taxon>
        <taxon>Pezizomycotina</taxon>
        <taxon>Dothideomycetes</taxon>
        <taxon>Pleosporomycetidae</taxon>
        <taxon>Pleosporales</taxon>
        <taxon>Pleosporineae</taxon>
        <taxon>Pleosporaceae</taxon>
        <taxon>Exserohilum</taxon>
    </lineage>
</organism>
<evidence type="ECO:0000313" key="2">
    <source>
        <dbReference type="Proteomes" id="UP000016935"/>
    </source>
</evidence>
<dbReference type="Proteomes" id="UP000016935">
    <property type="component" value="Unassembled WGS sequence"/>
</dbReference>
<dbReference type="SUPFAM" id="SSF53590">
    <property type="entry name" value="Nucleoside hydrolase"/>
    <property type="match status" value="1"/>
</dbReference>
<dbReference type="HOGENOM" id="CLU_662518_0_0_1"/>
<dbReference type="GeneID" id="19405162"/>
<accession>R0IL90</accession>
<dbReference type="RefSeq" id="XP_008026783.1">
    <property type="nucleotide sequence ID" value="XM_008028592.1"/>
</dbReference>
<proteinExistence type="predicted"/>
<evidence type="ECO:0008006" key="3">
    <source>
        <dbReference type="Google" id="ProtNLM"/>
    </source>
</evidence>
<reference evidence="1 2" key="2">
    <citation type="journal article" date="2013" name="PLoS Genet.">
        <title>Comparative genome structure, secondary metabolite, and effector coding capacity across Cochliobolus pathogens.</title>
        <authorList>
            <person name="Condon B.J."/>
            <person name="Leng Y."/>
            <person name="Wu D."/>
            <person name="Bushley K.E."/>
            <person name="Ohm R.A."/>
            <person name="Otillar R."/>
            <person name="Martin J."/>
            <person name="Schackwitz W."/>
            <person name="Grimwood J."/>
            <person name="MohdZainudin N."/>
            <person name="Xue C."/>
            <person name="Wang R."/>
            <person name="Manning V.A."/>
            <person name="Dhillon B."/>
            <person name="Tu Z.J."/>
            <person name="Steffenson B.J."/>
            <person name="Salamov A."/>
            <person name="Sun H."/>
            <person name="Lowry S."/>
            <person name="LaButti K."/>
            <person name="Han J."/>
            <person name="Copeland A."/>
            <person name="Lindquist E."/>
            <person name="Barry K."/>
            <person name="Schmutz J."/>
            <person name="Baker S.E."/>
            <person name="Ciuffetti L.M."/>
            <person name="Grigoriev I.V."/>
            <person name="Zhong S."/>
            <person name="Turgeon B.G."/>
        </authorList>
    </citation>
    <scope>NUCLEOTIDE SEQUENCE [LARGE SCALE GENOMIC DNA]</scope>
    <source>
        <strain evidence="2">28A</strain>
    </source>
</reference>
<dbReference type="GO" id="GO:0016799">
    <property type="term" value="F:hydrolase activity, hydrolyzing N-glycosyl compounds"/>
    <property type="evidence" value="ECO:0007669"/>
    <property type="project" value="InterPro"/>
</dbReference>
<name>R0IL90_EXST2</name>
<gene>
    <name evidence="1" type="ORF">SETTUDRAFT_47928</name>
</gene>
<protein>
    <recommendedName>
        <fullName evidence="3">Inosine/uridine-preferring nucleoside hydrolase domain-containing protein</fullName>
    </recommendedName>
</protein>
<reference evidence="1 2" key="1">
    <citation type="journal article" date="2012" name="PLoS Pathog.">
        <title>Diverse lifestyles and strategies of plant pathogenesis encoded in the genomes of eighteen Dothideomycetes fungi.</title>
        <authorList>
            <person name="Ohm R.A."/>
            <person name="Feau N."/>
            <person name="Henrissat B."/>
            <person name="Schoch C.L."/>
            <person name="Horwitz B.A."/>
            <person name="Barry K.W."/>
            <person name="Condon B.J."/>
            <person name="Copeland A.C."/>
            <person name="Dhillon B."/>
            <person name="Glaser F."/>
            <person name="Hesse C.N."/>
            <person name="Kosti I."/>
            <person name="LaButti K."/>
            <person name="Lindquist E.A."/>
            <person name="Lucas S."/>
            <person name="Salamov A.A."/>
            <person name="Bradshaw R.E."/>
            <person name="Ciuffetti L."/>
            <person name="Hamelin R.C."/>
            <person name="Kema G.H.J."/>
            <person name="Lawrence C."/>
            <person name="Scott J.A."/>
            <person name="Spatafora J.W."/>
            <person name="Turgeon B.G."/>
            <person name="de Wit P.J.G.M."/>
            <person name="Zhong S."/>
            <person name="Goodwin S.B."/>
            <person name="Grigoriev I.V."/>
        </authorList>
    </citation>
    <scope>NUCLEOTIDE SEQUENCE [LARGE SCALE GENOMIC DNA]</scope>
    <source>
        <strain evidence="2">28A</strain>
    </source>
</reference>
<dbReference type="InterPro" id="IPR036452">
    <property type="entry name" value="Ribo_hydro-like"/>
</dbReference>
<sequence>MAKKQFKTVLFIDIPDPDNFLMAHHVLNSFSWPIAIVLSSRIVDFSVPRYEENVYAEMKESISIKTLITPIRDEIPDVEPQFKKWFYADSTLEDDEVLRDSKMYTKLSALRLMESLQNRGVKRTDFKIFWHEESFLKMPSPDMRHAFHVHDFKFNFNSEEMAKYRATQDNPERGNKLRTSLRETCGQYIRRQEAELALDENDDILTDLSALITANCQTEGAVLIIGGPLTEAWIYIKKTPEPSLVTMMNGTLKKTGNLFNDPFNTHKDKRAAKEFLECVVRESIPTQLVPTECIRSMDSQSTCPFTLRLSECETILGSNTLEYSMVEQWVEDTGKQRSYAPFDWITAVAASDPSIYSWIPVKLKTSSTTGDNGKTIVFSKTKKDTSLEIAQDDYKEMKIVKERLISSMKASFQTI</sequence>